<keyword evidence="2" id="KW-1185">Reference proteome</keyword>
<protein>
    <submittedName>
        <fullName evidence="1">DUF2285 domain-containing protein</fullName>
    </submittedName>
</protein>
<comment type="caution">
    <text evidence="1">The sequence shown here is derived from an EMBL/GenBank/DDBJ whole genome shotgun (WGS) entry which is preliminary data.</text>
</comment>
<evidence type="ECO:0000313" key="1">
    <source>
        <dbReference type="EMBL" id="MEQ1409606.1"/>
    </source>
</evidence>
<accession>A0ABV0MCI9</accession>
<evidence type="ECO:0000313" key="2">
    <source>
        <dbReference type="Proteomes" id="UP001496627"/>
    </source>
</evidence>
<gene>
    <name evidence="1" type="ORF">ABK249_32395</name>
</gene>
<proteinExistence type="predicted"/>
<dbReference type="RefSeq" id="WP_210058833.1">
    <property type="nucleotide sequence ID" value="NZ_JBEAAL010000049.1"/>
</dbReference>
<dbReference type="Proteomes" id="UP001496627">
    <property type="component" value="Unassembled WGS sequence"/>
</dbReference>
<organism evidence="1 2">
    <name type="scientific">Neorhizobium phenanthreniclasticum</name>
    <dbReference type="NCBI Taxonomy" id="3157917"/>
    <lineage>
        <taxon>Bacteria</taxon>
        <taxon>Pseudomonadati</taxon>
        <taxon>Pseudomonadota</taxon>
        <taxon>Alphaproteobacteria</taxon>
        <taxon>Hyphomicrobiales</taxon>
        <taxon>Rhizobiaceae</taxon>
        <taxon>Rhizobium/Agrobacterium group</taxon>
        <taxon>Neorhizobium</taxon>
    </lineage>
</organism>
<dbReference type="EMBL" id="JBEAAL010000049">
    <property type="protein sequence ID" value="MEQ1409606.1"/>
    <property type="molecule type" value="Genomic_DNA"/>
</dbReference>
<reference evidence="1 2" key="1">
    <citation type="submission" date="2024-05" db="EMBL/GenBank/DDBJ databases">
        <title>Neorhizobium sp. Rsf11, a plant growth promoting and heavy metal resistant PAH-degrader.</title>
        <authorList>
            <person name="Golubev S.N."/>
            <person name="Muratova A.Y."/>
            <person name="Markelova M.I."/>
        </authorList>
    </citation>
    <scope>NUCLEOTIDE SEQUENCE [LARGE SCALE GENOMIC DNA]</scope>
    <source>
        <strain evidence="1 2">Rsf11</strain>
    </source>
</reference>
<sequence length="96" mass="11715">MSERDVEFADEVPWSEDFTDYDWQHRVAYIRLLDAKADGADWEEAARIILHRDTEADRERSFLCWESHMQRAEWMTHTGYKHLLGDGHRFDRRFFH</sequence>
<name>A0ABV0MCI9_9HYPH</name>